<proteinExistence type="predicted"/>
<dbReference type="RefSeq" id="WP_190578014.1">
    <property type="nucleotide sequence ID" value="NZ_CAWPQU010000004.1"/>
</dbReference>
<evidence type="ECO:0000313" key="3">
    <source>
        <dbReference type="Proteomes" id="UP000618445"/>
    </source>
</evidence>
<dbReference type="SUPFAM" id="SSF56091">
    <property type="entry name" value="DNA ligase/mRNA capping enzyme, catalytic domain"/>
    <property type="match status" value="1"/>
</dbReference>
<dbReference type="Pfam" id="PF09511">
    <property type="entry name" value="RNA_lig_T4_1"/>
    <property type="match status" value="1"/>
</dbReference>
<accession>A0ABR8CAF2</accession>
<dbReference type="GO" id="GO:0016874">
    <property type="term" value="F:ligase activity"/>
    <property type="evidence" value="ECO:0007669"/>
    <property type="project" value="UniProtKB-KW"/>
</dbReference>
<organism evidence="2 3">
    <name type="scientific">Phormidium tenue FACHB-1050</name>
    <dbReference type="NCBI Taxonomy" id="2692857"/>
    <lineage>
        <taxon>Bacteria</taxon>
        <taxon>Bacillati</taxon>
        <taxon>Cyanobacteriota</taxon>
        <taxon>Cyanophyceae</taxon>
        <taxon>Oscillatoriophycideae</taxon>
        <taxon>Oscillatoriales</taxon>
        <taxon>Oscillatoriaceae</taxon>
        <taxon>Phormidium</taxon>
    </lineage>
</organism>
<evidence type="ECO:0000259" key="1">
    <source>
        <dbReference type="Pfam" id="PF09511"/>
    </source>
</evidence>
<dbReference type="Proteomes" id="UP000618445">
    <property type="component" value="Unassembled WGS sequence"/>
</dbReference>
<gene>
    <name evidence="2" type="ORF">H6G05_09870</name>
</gene>
<comment type="caution">
    <text evidence="2">The sequence shown here is derived from an EMBL/GenBank/DDBJ whole genome shotgun (WGS) entry which is preliminary data.</text>
</comment>
<keyword evidence="3" id="KW-1185">Reference proteome</keyword>
<protein>
    <submittedName>
        <fullName evidence="2">T4 RnlA family RNA ligase</fullName>
    </submittedName>
</protein>
<name>A0ABR8CAF2_9CYAN</name>
<reference evidence="2 3" key="1">
    <citation type="journal article" date="2020" name="ISME J.">
        <title>Comparative genomics reveals insights into cyanobacterial evolution and habitat adaptation.</title>
        <authorList>
            <person name="Chen M.Y."/>
            <person name="Teng W.K."/>
            <person name="Zhao L."/>
            <person name="Hu C.X."/>
            <person name="Zhou Y.K."/>
            <person name="Han B.P."/>
            <person name="Song L.R."/>
            <person name="Shu W.S."/>
        </authorList>
    </citation>
    <scope>NUCLEOTIDE SEQUENCE [LARGE SCALE GENOMIC DNA]</scope>
    <source>
        <strain evidence="2 3">FACHB-1050</strain>
    </source>
</reference>
<dbReference type="EMBL" id="JACJQY010000012">
    <property type="protein sequence ID" value="MBD2317150.1"/>
    <property type="molecule type" value="Genomic_DNA"/>
</dbReference>
<keyword evidence="2" id="KW-0436">Ligase</keyword>
<dbReference type="InterPro" id="IPR019039">
    <property type="entry name" value="T4-Rnl1-like_N"/>
</dbReference>
<sequence length="351" mass="40412">MSAINLEKIDQLITEGYITKRPHSSGELFIYNYTAKAQYDRLWTPETIQCRGLILNRDGAIAARPLSKFFNLQEHKEAIPAEPFDVYEKIDGSLGILYWYQDQPYIASRGSFNSDQAIKANQILISQYSNAIPLLDRSLTYLFEIVYPANRIVVDYGDFEGLVLLAVIETASGTEHAIESFQHLGFPIAKKYDGLKDLEAIASLNNQNQEGFVIRFASGLRLKFKFTDYVKLHRVLTQVTSKVIWEMLRDQTPFEDILERVPDEFYNWVKETKANLIAQYQQIEDAAKADFERIIAIADRGDRKEMAKHILTCQNHTILFSLLDGKDYSDYIWRTIKPAHEKPFMDNDEAS</sequence>
<feature type="domain" description="T4 RNA ligase 1-like N-terminal" evidence="1">
    <location>
        <begin position="49"/>
        <end position="225"/>
    </location>
</feature>
<evidence type="ECO:0000313" key="2">
    <source>
        <dbReference type="EMBL" id="MBD2317150.1"/>
    </source>
</evidence>